<dbReference type="PANTHER" id="PTHR19848">
    <property type="entry name" value="WD40 REPEAT PROTEIN"/>
    <property type="match status" value="1"/>
</dbReference>
<feature type="domain" description="GAR" evidence="6">
    <location>
        <begin position="1256"/>
        <end position="1333"/>
    </location>
</feature>
<sequence length="1376" mass="145325">MAVALAHPPARRALWWLVCLAALVAAPGLEVDLRRWISRMHASKLYGGGLEEMVKDYRVVVVMTTIPPRIERIEPVLDAMLAQTWPLDKLYLSIPHTYNRTGEPYVIPDWLRSKSGVHIARCEDMGPGTHLLNGLRLEQDPWAFIVVVDDDHIYSPDLVETLMRAALAHPGNAVAAQGFLSVPGLEITKDSPRYLHDQGFASGPVLVSYLGVVYQRGFFDDTVFDYSLAAEQCKYQDDMWFSAHLALKGIGRVVLGSALGVQELRDMHLGPESLTHWKENKPREVSAKCNDSLLRRASAIWACRSRLVLSLGGLPPRPSDAAGSDAAEVGEWQSALRARRPLGASFWLGGVLVMDSDACPASPAEPGVGQLLRDPLRWEGDPSTVVLLGALEDVVSQGADLAALAECAASRVPSGCGQGEAGPVDSAGNGAGAAANAGRDSANAAVAGSPFCRIGELAAVTDDILGCTSCDKNVYLWKHTTGELLKKLTGHSNEVNGIDFHCTQQVMASASDDKSCLIWDFAEAIQLRTLDKHTEAVYGCKFLGQEMQFNIATCCFDRSTRIFDMRDKSVSACLQLHNDDVIGGAGTRYIEPRDSRRDGGARPRLNPSPRFAGGTAASEMQRPGGGPIAQMRPSGDVSRLLDPSIRLAGGRVIAPLGFARTSALSAPGGAGRRRAQKRGGAAGDWTLGIVSGLPNWATGLAGSALSGAERALSSRGEGESPGAIGRREPVSGVARASPVRPPTSAWFMRPAIRVSVPRPLDERRIVGRPPGNPAAALARCRSSPVALAPLLKVSVPKRTGQAPTPLRPHSWERLLRSTARCRSNVAVDSDAVGRAGVTSGGVRVLERLVQCASDSRQTRRTLTSDAGTNMRREHHGREARAPGAALPGGGAGEWPVPPGASLAARHDRGAEAAALAPAAPAVPAPEARELLRGIEARCEGLLELQERHQRLEARRQEAEAAHLRAVTDALAGGRRGQDAVAARFHALDAEANAAHSGVLALRDGQIDSLQRLCAAERAELWRLRSAAGDALAREVDRLRARRAALEAELAGRGGGAEAPSGALPSEEQRQGTAAPAAAASAGAPGAAGKGQGSLRARVEDLCGRLADAEVQLSRQALRRASLDRLAESLVLGCRCAEPPGPLRSHSAAALPGGWGAQAPRAASPERHPGSAAPPAAESGQRPRLPGSSAAGRLPARDSADARGSPGAAARCGSEAPGGPPPAWRALEARQAASPPRLGGGELACGPPNSGEAYGPCPGDSVDEEVAHFVNRPRNRLRRSLLRRQGPGQYLYGASQVRVRRRAGAGGGLEASAVALGSDWTPIEELLRWLERLQSRAPRHAPRRVLVAPPWDRGPHAAGGGCAEARKNCRHPSEARA</sequence>
<evidence type="ECO:0000313" key="7">
    <source>
        <dbReference type="EMBL" id="CAK0827124.1"/>
    </source>
</evidence>
<keyword evidence="5" id="KW-0732">Signal</keyword>
<dbReference type="PROSITE" id="PS51460">
    <property type="entry name" value="GAR"/>
    <property type="match status" value="1"/>
</dbReference>
<feature type="region of interest" description="Disordered" evidence="4">
    <location>
        <begin position="1141"/>
        <end position="1258"/>
    </location>
</feature>
<feature type="region of interest" description="Disordered" evidence="4">
    <location>
        <begin position="855"/>
        <end position="899"/>
    </location>
</feature>
<accession>A0ABN9S9V8</accession>
<protein>
    <recommendedName>
        <fullName evidence="6">GAR domain-containing protein</fullName>
    </recommendedName>
</protein>
<feature type="compositionally biased region" description="Low complexity" evidence="4">
    <location>
        <begin position="1070"/>
        <end position="1084"/>
    </location>
</feature>
<dbReference type="SMART" id="SM00320">
    <property type="entry name" value="WD40"/>
    <property type="match status" value="2"/>
</dbReference>
<feature type="region of interest" description="Disordered" evidence="4">
    <location>
        <begin position="1049"/>
        <end position="1091"/>
    </location>
</feature>
<dbReference type="InterPro" id="IPR036322">
    <property type="entry name" value="WD40_repeat_dom_sf"/>
</dbReference>
<dbReference type="SUPFAM" id="SSF53448">
    <property type="entry name" value="Nucleotide-diphospho-sugar transferases"/>
    <property type="match status" value="1"/>
</dbReference>
<reference evidence="7" key="1">
    <citation type="submission" date="2023-10" db="EMBL/GenBank/DDBJ databases">
        <authorList>
            <person name="Chen Y."/>
            <person name="Shah S."/>
            <person name="Dougan E. K."/>
            <person name="Thang M."/>
            <person name="Chan C."/>
        </authorList>
    </citation>
    <scope>NUCLEOTIDE SEQUENCE [LARGE SCALE GENOMIC DNA]</scope>
</reference>
<name>A0ABN9S9V8_9DINO</name>
<feature type="chain" id="PRO_5047047052" description="GAR domain-containing protein" evidence="5">
    <location>
        <begin position="26"/>
        <end position="1376"/>
    </location>
</feature>
<evidence type="ECO:0000256" key="5">
    <source>
        <dbReference type="SAM" id="SignalP"/>
    </source>
</evidence>
<feature type="compositionally biased region" description="Basic and acidic residues" evidence="4">
    <location>
        <begin position="1363"/>
        <end position="1376"/>
    </location>
</feature>
<keyword evidence="1 3" id="KW-0853">WD repeat</keyword>
<dbReference type="Pfam" id="PF00400">
    <property type="entry name" value="WD40"/>
    <property type="match status" value="1"/>
</dbReference>
<dbReference type="EMBL" id="CAUYUJ010009557">
    <property type="protein sequence ID" value="CAK0827124.1"/>
    <property type="molecule type" value="Genomic_DNA"/>
</dbReference>
<dbReference type="PROSITE" id="PS50294">
    <property type="entry name" value="WD_REPEATS_REGION"/>
    <property type="match status" value="1"/>
</dbReference>
<dbReference type="Proteomes" id="UP001189429">
    <property type="component" value="Unassembled WGS sequence"/>
</dbReference>
<feature type="compositionally biased region" description="Polar residues" evidence="4">
    <location>
        <begin position="855"/>
        <end position="867"/>
    </location>
</feature>
<keyword evidence="8" id="KW-1185">Reference proteome</keyword>
<keyword evidence="2" id="KW-0677">Repeat</keyword>
<evidence type="ECO:0000259" key="6">
    <source>
        <dbReference type="PROSITE" id="PS51460"/>
    </source>
</evidence>
<dbReference type="InterPro" id="IPR029044">
    <property type="entry name" value="Nucleotide-diphossugar_trans"/>
</dbReference>
<evidence type="ECO:0000256" key="1">
    <source>
        <dbReference type="ARBA" id="ARBA00022574"/>
    </source>
</evidence>
<evidence type="ECO:0000256" key="4">
    <source>
        <dbReference type="SAM" id="MobiDB-lite"/>
    </source>
</evidence>
<dbReference type="SUPFAM" id="SSF50978">
    <property type="entry name" value="WD40 repeat-like"/>
    <property type="match status" value="1"/>
</dbReference>
<feature type="region of interest" description="Disordered" evidence="4">
    <location>
        <begin position="1349"/>
        <end position="1376"/>
    </location>
</feature>
<feature type="repeat" description="WD" evidence="3">
    <location>
        <begin position="488"/>
        <end position="529"/>
    </location>
</feature>
<organism evidence="7 8">
    <name type="scientific">Prorocentrum cordatum</name>
    <dbReference type="NCBI Taxonomy" id="2364126"/>
    <lineage>
        <taxon>Eukaryota</taxon>
        <taxon>Sar</taxon>
        <taxon>Alveolata</taxon>
        <taxon>Dinophyceae</taxon>
        <taxon>Prorocentrales</taxon>
        <taxon>Prorocentraceae</taxon>
        <taxon>Prorocentrum</taxon>
    </lineage>
</organism>
<dbReference type="PROSITE" id="PS50082">
    <property type="entry name" value="WD_REPEATS_2"/>
    <property type="match status" value="1"/>
</dbReference>
<dbReference type="Gene3D" id="2.130.10.10">
    <property type="entry name" value="YVTN repeat-like/Quinoprotein amine dehydrogenase"/>
    <property type="match status" value="1"/>
</dbReference>
<proteinExistence type="predicted"/>
<dbReference type="InterPro" id="IPR003108">
    <property type="entry name" value="GAR_dom"/>
</dbReference>
<evidence type="ECO:0000256" key="3">
    <source>
        <dbReference type="PROSITE-ProRule" id="PRU00221"/>
    </source>
</evidence>
<dbReference type="InterPro" id="IPR015943">
    <property type="entry name" value="WD40/YVTN_repeat-like_dom_sf"/>
</dbReference>
<gene>
    <name evidence="7" type="ORF">PCOR1329_LOCUS26738</name>
</gene>
<dbReference type="PANTHER" id="PTHR19848:SF8">
    <property type="entry name" value="F-BOX AND WD REPEAT DOMAIN CONTAINING 7"/>
    <property type="match status" value="1"/>
</dbReference>
<evidence type="ECO:0000313" key="8">
    <source>
        <dbReference type="Proteomes" id="UP001189429"/>
    </source>
</evidence>
<feature type="signal peptide" evidence="5">
    <location>
        <begin position="1"/>
        <end position="25"/>
    </location>
</feature>
<feature type="compositionally biased region" description="Basic and acidic residues" evidence="4">
    <location>
        <begin position="590"/>
        <end position="601"/>
    </location>
</feature>
<dbReference type="InterPro" id="IPR001680">
    <property type="entry name" value="WD40_rpt"/>
</dbReference>
<feature type="region of interest" description="Disordered" evidence="4">
    <location>
        <begin position="711"/>
        <end position="740"/>
    </location>
</feature>
<evidence type="ECO:0000256" key="2">
    <source>
        <dbReference type="ARBA" id="ARBA00022737"/>
    </source>
</evidence>
<feature type="region of interest" description="Disordered" evidence="4">
    <location>
        <begin position="585"/>
        <end position="636"/>
    </location>
</feature>
<comment type="caution">
    <text evidence="7">The sequence shown here is derived from an EMBL/GenBank/DDBJ whole genome shotgun (WGS) entry which is preliminary data.</text>
</comment>